<sequence>MESSRPEHVLVVLDPSAWTTSSIPFMHVSLALLFNDPDIIALPDNTTDLHQHIVLR</sequence>
<evidence type="ECO:0000313" key="1">
    <source>
        <dbReference type="EMBL" id="KIK14036.1"/>
    </source>
</evidence>
<dbReference type="Proteomes" id="UP000054018">
    <property type="component" value="Unassembled WGS sequence"/>
</dbReference>
<protein>
    <submittedName>
        <fullName evidence="1">Uncharacterized protein</fullName>
    </submittedName>
</protein>
<evidence type="ECO:0000313" key="2">
    <source>
        <dbReference type="Proteomes" id="UP000054018"/>
    </source>
</evidence>
<keyword evidence="2" id="KW-1185">Reference proteome</keyword>
<accession>A0A0C9YB55</accession>
<name>A0A0C9YB55_9AGAM</name>
<reference evidence="1 2" key="1">
    <citation type="submission" date="2014-04" db="EMBL/GenBank/DDBJ databases">
        <authorList>
            <consortium name="DOE Joint Genome Institute"/>
            <person name="Kuo A."/>
            <person name="Kohler A."/>
            <person name="Costa M.D."/>
            <person name="Nagy L.G."/>
            <person name="Floudas D."/>
            <person name="Copeland A."/>
            <person name="Barry K.W."/>
            <person name="Cichocki N."/>
            <person name="Veneault-Fourrey C."/>
            <person name="LaButti K."/>
            <person name="Lindquist E.A."/>
            <person name="Lipzen A."/>
            <person name="Lundell T."/>
            <person name="Morin E."/>
            <person name="Murat C."/>
            <person name="Sun H."/>
            <person name="Tunlid A."/>
            <person name="Henrissat B."/>
            <person name="Grigoriev I.V."/>
            <person name="Hibbett D.S."/>
            <person name="Martin F."/>
            <person name="Nordberg H.P."/>
            <person name="Cantor M.N."/>
            <person name="Hua S.X."/>
        </authorList>
    </citation>
    <scope>NUCLEOTIDE SEQUENCE [LARGE SCALE GENOMIC DNA]</scope>
    <source>
        <strain evidence="1 2">441</strain>
    </source>
</reference>
<gene>
    <name evidence="1" type="ORF">PISMIDRAFT_17572</name>
</gene>
<proteinExistence type="predicted"/>
<reference evidence="2" key="2">
    <citation type="submission" date="2015-01" db="EMBL/GenBank/DDBJ databases">
        <title>Evolutionary Origins and Diversification of the Mycorrhizal Mutualists.</title>
        <authorList>
            <consortium name="DOE Joint Genome Institute"/>
            <consortium name="Mycorrhizal Genomics Consortium"/>
            <person name="Kohler A."/>
            <person name="Kuo A."/>
            <person name="Nagy L.G."/>
            <person name="Floudas D."/>
            <person name="Copeland A."/>
            <person name="Barry K.W."/>
            <person name="Cichocki N."/>
            <person name="Veneault-Fourrey C."/>
            <person name="LaButti K."/>
            <person name="Lindquist E.A."/>
            <person name="Lipzen A."/>
            <person name="Lundell T."/>
            <person name="Morin E."/>
            <person name="Murat C."/>
            <person name="Riley R."/>
            <person name="Ohm R."/>
            <person name="Sun H."/>
            <person name="Tunlid A."/>
            <person name="Henrissat B."/>
            <person name="Grigoriev I.V."/>
            <person name="Hibbett D.S."/>
            <person name="Martin F."/>
        </authorList>
    </citation>
    <scope>NUCLEOTIDE SEQUENCE [LARGE SCALE GENOMIC DNA]</scope>
    <source>
        <strain evidence="2">441</strain>
    </source>
</reference>
<dbReference type="EMBL" id="KN833959">
    <property type="protein sequence ID" value="KIK14036.1"/>
    <property type="molecule type" value="Genomic_DNA"/>
</dbReference>
<organism evidence="1 2">
    <name type="scientific">Pisolithus microcarpus 441</name>
    <dbReference type="NCBI Taxonomy" id="765257"/>
    <lineage>
        <taxon>Eukaryota</taxon>
        <taxon>Fungi</taxon>
        <taxon>Dikarya</taxon>
        <taxon>Basidiomycota</taxon>
        <taxon>Agaricomycotina</taxon>
        <taxon>Agaricomycetes</taxon>
        <taxon>Agaricomycetidae</taxon>
        <taxon>Boletales</taxon>
        <taxon>Sclerodermatineae</taxon>
        <taxon>Pisolithaceae</taxon>
        <taxon>Pisolithus</taxon>
    </lineage>
</organism>
<dbReference type="HOGENOM" id="CLU_3015083_0_0_1"/>
<dbReference type="AlphaFoldDB" id="A0A0C9YB55"/>